<sequence>MVTNDDDWRPRRENREDSEAADHVRPAKRRVTRASTRNNVKVSPTHVDDDTAARLASAIRAADDRDAEFSTQNTNTREPYTNATGSLSAPAGNNTTTQPGLDWYADVAEKLNTFKYTNNLPPFALPKLEDLKRPAVQKHYKDVLAGTLEAQRNLHDALASLDEQNHLLAASDTPRMLPDVRTLIDNYHAAQAAGAALFNPQLAYRSAVTQFRVFMFELLAVMPNCETKALVKGYLDELVAQAGGMEETLKTEIRAFGSRFMDRKKRGDEKIAAKGFLSCVYRRKKNLDSEVELMREWAEISCRVASVPAAQSDQTSVHRRDWRVGSAARMDVDGTIAEPSKPFPDRPRCAELVYQVDVHENNERVHERLGDDGPLSAGNLLHPKHVRDEVVAQVFGAVPPADIRLVVSVVGAVQFQQNLAHFVAQFEVVFGQMGGVVVPEQVVKGHRTVGASRVELAPSRSRAEQIRVIARAVSSLLGS</sequence>
<evidence type="ECO:0000313" key="3">
    <source>
        <dbReference type="Proteomes" id="UP000481861"/>
    </source>
</evidence>
<gene>
    <name evidence="2" type="ORF">BDV95DRAFT_644126</name>
</gene>
<feature type="region of interest" description="Disordered" evidence="1">
    <location>
        <begin position="63"/>
        <end position="98"/>
    </location>
</feature>
<comment type="caution">
    <text evidence="2">The sequence shown here is derived from an EMBL/GenBank/DDBJ whole genome shotgun (WGS) entry which is preliminary data.</text>
</comment>
<evidence type="ECO:0000313" key="2">
    <source>
        <dbReference type="EMBL" id="KAF2877179.1"/>
    </source>
</evidence>
<organism evidence="2 3">
    <name type="scientific">Massariosphaeria phaeospora</name>
    <dbReference type="NCBI Taxonomy" id="100035"/>
    <lineage>
        <taxon>Eukaryota</taxon>
        <taxon>Fungi</taxon>
        <taxon>Dikarya</taxon>
        <taxon>Ascomycota</taxon>
        <taxon>Pezizomycotina</taxon>
        <taxon>Dothideomycetes</taxon>
        <taxon>Pleosporomycetidae</taxon>
        <taxon>Pleosporales</taxon>
        <taxon>Pleosporales incertae sedis</taxon>
        <taxon>Massariosphaeria</taxon>
    </lineage>
</organism>
<protein>
    <submittedName>
        <fullName evidence="2">Uncharacterized protein</fullName>
    </submittedName>
</protein>
<proteinExistence type="predicted"/>
<feature type="region of interest" description="Disordered" evidence="1">
    <location>
        <begin position="1"/>
        <end position="49"/>
    </location>
</feature>
<name>A0A7C8MGT6_9PLEO</name>
<keyword evidence="3" id="KW-1185">Reference proteome</keyword>
<accession>A0A7C8MGT6</accession>
<dbReference type="EMBL" id="JAADJZ010000002">
    <property type="protein sequence ID" value="KAF2877179.1"/>
    <property type="molecule type" value="Genomic_DNA"/>
</dbReference>
<feature type="compositionally biased region" description="Polar residues" evidence="1">
    <location>
        <begin position="33"/>
        <end position="42"/>
    </location>
</feature>
<dbReference type="Proteomes" id="UP000481861">
    <property type="component" value="Unassembled WGS sequence"/>
</dbReference>
<evidence type="ECO:0000256" key="1">
    <source>
        <dbReference type="SAM" id="MobiDB-lite"/>
    </source>
</evidence>
<reference evidence="2 3" key="1">
    <citation type="submission" date="2020-01" db="EMBL/GenBank/DDBJ databases">
        <authorList>
            <consortium name="DOE Joint Genome Institute"/>
            <person name="Haridas S."/>
            <person name="Albert R."/>
            <person name="Binder M."/>
            <person name="Bloem J."/>
            <person name="Labutti K."/>
            <person name="Salamov A."/>
            <person name="Andreopoulos B."/>
            <person name="Baker S.E."/>
            <person name="Barry K."/>
            <person name="Bills G."/>
            <person name="Bluhm B.H."/>
            <person name="Cannon C."/>
            <person name="Castanera R."/>
            <person name="Culley D.E."/>
            <person name="Daum C."/>
            <person name="Ezra D."/>
            <person name="Gonzalez J.B."/>
            <person name="Henrissat B."/>
            <person name="Kuo A."/>
            <person name="Liang C."/>
            <person name="Lipzen A."/>
            <person name="Lutzoni F."/>
            <person name="Magnuson J."/>
            <person name="Mondo S."/>
            <person name="Nolan M."/>
            <person name="Ohm R."/>
            <person name="Pangilinan J."/>
            <person name="Park H.-J.H."/>
            <person name="Ramirez L."/>
            <person name="Alfaro M."/>
            <person name="Sun H."/>
            <person name="Tritt A."/>
            <person name="Yoshinaga Y."/>
            <person name="Zwiers L.-H.L."/>
            <person name="Turgeon B.G."/>
            <person name="Goodwin S.B."/>
            <person name="Spatafora J.W."/>
            <person name="Crous P.W."/>
            <person name="Grigoriev I.V."/>
        </authorList>
    </citation>
    <scope>NUCLEOTIDE SEQUENCE [LARGE SCALE GENOMIC DNA]</scope>
    <source>
        <strain evidence="2 3">CBS 611.86</strain>
    </source>
</reference>
<feature type="compositionally biased region" description="Basic and acidic residues" evidence="1">
    <location>
        <begin position="1"/>
        <end position="25"/>
    </location>
</feature>
<dbReference type="AlphaFoldDB" id="A0A7C8MGT6"/>
<feature type="compositionally biased region" description="Polar residues" evidence="1">
    <location>
        <begin position="69"/>
        <end position="98"/>
    </location>
</feature>